<proteinExistence type="predicted"/>
<protein>
    <recommendedName>
        <fullName evidence="6">Lipoprotein</fullName>
    </recommendedName>
</protein>
<gene>
    <name evidence="4" type="ORF">BPP43_04245</name>
</gene>
<keyword evidence="3" id="KW-0732">Signal</keyword>
<evidence type="ECO:0000313" key="5">
    <source>
        <dbReference type="Proteomes" id="UP000010793"/>
    </source>
</evidence>
<feature type="chain" id="PRO_5017269956" description="Lipoprotein" evidence="3">
    <location>
        <begin position="23"/>
        <end position="323"/>
    </location>
</feature>
<accession>A0A3B6VRD7</accession>
<evidence type="ECO:0000313" key="4">
    <source>
        <dbReference type="EMBL" id="AGA66135.1"/>
    </source>
</evidence>
<keyword evidence="2" id="KW-0812">Transmembrane</keyword>
<dbReference type="EMBL" id="CP002873">
    <property type="protein sequence ID" value="AGA66135.1"/>
    <property type="molecule type" value="Genomic_DNA"/>
</dbReference>
<reference evidence="4 5" key="1">
    <citation type="journal article" date="2013" name="Genome Announc.">
        <title>Complete Genome Sequence of the Porcine Strain Brachyspira pilosicoli P43/6/78(T.).</title>
        <authorList>
            <person name="Lin C."/>
            <person name="den Bakker H.C."/>
            <person name="Suzuki H."/>
            <person name="Lefebure T."/>
            <person name="Ponnala L."/>
            <person name="Sun Q."/>
            <person name="Stanhope M.J."/>
            <person name="Wiedmann M."/>
            <person name="Duhamel G.E."/>
        </authorList>
    </citation>
    <scope>NUCLEOTIDE SEQUENCE [LARGE SCALE GENOMIC DNA]</scope>
    <source>
        <strain evidence="4 5">P43/6/78</strain>
    </source>
</reference>
<dbReference type="PROSITE" id="PS51257">
    <property type="entry name" value="PROKAR_LIPOPROTEIN"/>
    <property type="match status" value="1"/>
</dbReference>
<dbReference type="KEGG" id="bpip:BPP43_04245"/>
<sequence>MKKILLLLISTLILSCSKTVDNDTIVYTKTSVSSVNIFIGDSITYEVHIISKKDIDYNYQDISFDDRVSQSRIISVENINKNKGNFKERIIKYNIGFYDVGQFVISPFKISYNYNNEYRELYGEDINVLVNPFSDGDVLPPMKKAISIPMPLYVWIIIIALLIIIVLIIFSVLFLAKYIEKKFNERLTVKEDTEALNALKNIDYNIYYNENKFAEYYFELTFIFKRYLTKRFRFNIEDMTTSEISKLFKEINFIESDAIIKMFTEGDLIKFAKASADIELMEKDYNFCKNYILSNGNLHTALKKEEKEKKKLNKKLKKKRVKH</sequence>
<evidence type="ECO:0008006" key="6">
    <source>
        <dbReference type="Google" id="ProtNLM"/>
    </source>
</evidence>
<evidence type="ECO:0000256" key="2">
    <source>
        <dbReference type="SAM" id="Phobius"/>
    </source>
</evidence>
<name>A0A3B6VRD7_BRAPL</name>
<organism evidence="4 5">
    <name type="scientific">Brachyspira pilosicoli P43/6/78</name>
    <dbReference type="NCBI Taxonomy" id="1042417"/>
    <lineage>
        <taxon>Bacteria</taxon>
        <taxon>Pseudomonadati</taxon>
        <taxon>Spirochaetota</taxon>
        <taxon>Spirochaetia</taxon>
        <taxon>Brachyspirales</taxon>
        <taxon>Brachyspiraceae</taxon>
        <taxon>Brachyspira</taxon>
    </lineage>
</organism>
<dbReference type="Proteomes" id="UP000010793">
    <property type="component" value="Chromosome"/>
</dbReference>
<feature type="coiled-coil region" evidence="1">
    <location>
        <begin position="295"/>
        <end position="322"/>
    </location>
</feature>
<evidence type="ECO:0000256" key="1">
    <source>
        <dbReference type="SAM" id="Coils"/>
    </source>
</evidence>
<feature type="signal peptide" evidence="3">
    <location>
        <begin position="1"/>
        <end position="22"/>
    </location>
</feature>
<feature type="transmembrane region" description="Helical" evidence="2">
    <location>
        <begin position="152"/>
        <end position="176"/>
    </location>
</feature>
<evidence type="ECO:0000256" key="3">
    <source>
        <dbReference type="SAM" id="SignalP"/>
    </source>
</evidence>
<keyword evidence="2" id="KW-0472">Membrane</keyword>
<dbReference type="RefSeq" id="WP_014935789.1">
    <property type="nucleotide sequence ID" value="NC_019908.1"/>
</dbReference>
<keyword evidence="1" id="KW-0175">Coiled coil</keyword>
<keyword evidence="5" id="KW-1185">Reference proteome</keyword>
<keyword evidence="2" id="KW-1133">Transmembrane helix</keyword>
<dbReference type="AlphaFoldDB" id="A0A3B6VRD7"/>